<protein>
    <submittedName>
        <fullName evidence="1">Uncharacterized protein</fullName>
    </submittedName>
</protein>
<comment type="caution">
    <text evidence="1">The sequence shown here is derived from an EMBL/GenBank/DDBJ whole genome shotgun (WGS) entry which is preliminary data.</text>
</comment>
<sequence length="202" mass="22490">PTYNPWEQRLCISPDGDFFKALRDGKCDVATGHIKTVTENSITLENGQKIDADIIITATGLKITLAGGATLSVDGKPIDTSEKYLWKYLMLQDVPNLCIIIGYTNASWTLGADASSQLMTRLMNRMKQEGQTCAIPRCKDAEEMKSVPMLNLNSTYIVSAKGSMPKTGDKPQWAPRDNYFRDIYEAKWGDIKTDLELKKVST</sequence>
<dbReference type="Proteomes" id="UP001186974">
    <property type="component" value="Unassembled WGS sequence"/>
</dbReference>
<evidence type="ECO:0000313" key="2">
    <source>
        <dbReference type="Proteomes" id="UP001186974"/>
    </source>
</evidence>
<feature type="non-terminal residue" evidence="1">
    <location>
        <position position="1"/>
    </location>
</feature>
<reference evidence="1" key="1">
    <citation type="submission" date="2024-09" db="EMBL/GenBank/DDBJ databases">
        <title>Black Yeasts Isolated from many extreme environments.</title>
        <authorList>
            <person name="Coleine C."/>
            <person name="Stajich J.E."/>
            <person name="Selbmann L."/>
        </authorList>
    </citation>
    <scope>NUCLEOTIDE SEQUENCE</scope>
    <source>
        <strain evidence="1">CCFEE 5737</strain>
    </source>
</reference>
<organism evidence="1 2">
    <name type="scientific">Coniosporium uncinatum</name>
    <dbReference type="NCBI Taxonomy" id="93489"/>
    <lineage>
        <taxon>Eukaryota</taxon>
        <taxon>Fungi</taxon>
        <taxon>Dikarya</taxon>
        <taxon>Ascomycota</taxon>
        <taxon>Pezizomycotina</taxon>
        <taxon>Dothideomycetes</taxon>
        <taxon>Dothideomycetes incertae sedis</taxon>
        <taxon>Coniosporium</taxon>
    </lineage>
</organism>
<gene>
    <name evidence="1" type="ORF">LTS18_001968</name>
</gene>
<proteinExistence type="predicted"/>
<keyword evidence="2" id="KW-1185">Reference proteome</keyword>
<name>A0ACC3CT58_9PEZI</name>
<dbReference type="EMBL" id="JAWDJW010012321">
    <property type="protein sequence ID" value="KAK3044176.1"/>
    <property type="molecule type" value="Genomic_DNA"/>
</dbReference>
<accession>A0ACC3CT58</accession>
<evidence type="ECO:0000313" key="1">
    <source>
        <dbReference type="EMBL" id="KAK3044176.1"/>
    </source>
</evidence>